<sequence length="453" mass="52494">MNENLVLFILGTTGVGKSKLAIELAKEFNGEIISSDSMQLYKGGDIVTNKVTKEEMNGIEHHMMSILETNTMDYNISNFTSTALPIINEIINKGKLPIIVGGTHYYTLSLIWNNSIISENEQPPINNSNNNNEKDDKEEKGDILNVEYSYEKLKELDPVMAEKLHRNDHRKIKRAIDICLNNGGLKNSDIIRSQNNRNLRFRSCLLWLECLDDNILLQRLNSRVDDMYSRGLMKEVFDLFQNHNINKESTEDFTKGISQAIGIKELYPCYESRNLSKKDQEKTESLGLEMVRVRTKRYAVNQVKWIKKLTQDQLLEIHRLDTTDLTKWNDIVLRKSIEIVKEYIDNPKEKTGYLDNSKKTVNPAQSLDNWKKHYCDKCQREINGDHQWNEHIKSKFHLKGGLSKKGEKKRKYQELLQQKSDNNNNIINEDDGEIEHVDKKLNLDSDNNNSSNS</sequence>
<comment type="similarity">
    <text evidence="1 5">Belongs to the IPP transferase family.</text>
</comment>
<dbReference type="STRING" id="361077.A0A151Z2Z9"/>
<evidence type="ECO:0000313" key="7">
    <source>
        <dbReference type="Proteomes" id="UP000076078"/>
    </source>
</evidence>
<dbReference type="GO" id="GO:0052381">
    <property type="term" value="F:tRNA dimethylallyltransferase activity"/>
    <property type="evidence" value="ECO:0007669"/>
    <property type="project" value="InterPro"/>
</dbReference>
<accession>A0A151Z2Z9</accession>
<comment type="caution">
    <text evidence="6">The sequence shown here is derived from an EMBL/GenBank/DDBJ whole genome shotgun (WGS) entry which is preliminary data.</text>
</comment>
<dbReference type="OrthoDB" id="775260at2759"/>
<dbReference type="Gene3D" id="3.40.50.300">
    <property type="entry name" value="P-loop containing nucleotide triphosphate hydrolases"/>
    <property type="match status" value="1"/>
</dbReference>
<keyword evidence="7" id="KW-1185">Reference proteome</keyword>
<dbReference type="GO" id="GO:0006400">
    <property type="term" value="P:tRNA modification"/>
    <property type="evidence" value="ECO:0007669"/>
    <property type="project" value="TreeGrafter"/>
</dbReference>
<dbReference type="PANTHER" id="PTHR11088">
    <property type="entry name" value="TRNA DIMETHYLALLYLTRANSFERASE"/>
    <property type="match status" value="1"/>
</dbReference>
<name>A0A151Z2Z9_TIELA</name>
<evidence type="ECO:0000256" key="5">
    <source>
        <dbReference type="RuleBase" id="RU003785"/>
    </source>
</evidence>
<dbReference type="GO" id="GO:0005739">
    <property type="term" value="C:mitochondrion"/>
    <property type="evidence" value="ECO:0007669"/>
    <property type="project" value="TreeGrafter"/>
</dbReference>
<keyword evidence="4 5" id="KW-0067">ATP-binding</keyword>
<organism evidence="6 7">
    <name type="scientific">Tieghemostelium lacteum</name>
    <name type="common">Slime mold</name>
    <name type="synonym">Dictyostelium lacteum</name>
    <dbReference type="NCBI Taxonomy" id="361077"/>
    <lineage>
        <taxon>Eukaryota</taxon>
        <taxon>Amoebozoa</taxon>
        <taxon>Evosea</taxon>
        <taxon>Eumycetozoa</taxon>
        <taxon>Dictyostelia</taxon>
        <taxon>Dictyosteliales</taxon>
        <taxon>Raperosteliaceae</taxon>
        <taxon>Tieghemostelium</taxon>
    </lineage>
</organism>
<dbReference type="Gene3D" id="1.10.20.140">
    <property type="match status" value="1"/>
</dbReference>
<protein>
    <submittedName>
        <fullName evidence="6">Putative isopentenyltransferase</fullName>
    </submittedName>
</protein>
<dbReference type="HAMAP" id="MF_00185">
    <property type="entry name" value="IPP_trans"/>
    <property type="match status" value="1"/>
</dbReference>
<dbReference type="SUPFAM" id="SSF52540">
    <property type="entry name" value="P-loop containing nucleoside triphosphate hydrolases"/>
    <property type="match status" value="2"/>
</dbReference>
<dbReference type="OMA" id="VPHYLID"/>
<dbReference type="NCBIfam" id="TIGR00174">
    <property type="entry name" value="miaA"/>
    <property type="match status" value="1"/>
</dbReference>
<reference evidence="6 7" key="1">
    <citation type="submission" date="2015-12" db="EMBL/GenBank/DDBJ databases">
        <title>Dictyostelia acquired genes for synthesis and detection of signals that induce cell-type specialization by lateral gene transfer from prokaryotes.</title>
        <authorList>
            <person name="Gloeckner G."/>
            <person name="Schaap P."/>
        </authorList>
    </citation>
    <scope>NUCLEOTIDE SEQUENCE [LARGE SCALE GENOMIC DNA]</scope>
    <source>
        <strain evidence="6 7">TK</strain>
    </source>
</reference>
<dbReference type="Pfam" id="PF01715">
    <property type="entry name" value="IPPT"/>
    <property type="match status" value="1"/>
</dbReference>
<dbReference type="EMBL" id="LODT01000051">
    <property type="protein sequence ID" value="KYQ88332.1"/>
    <property type="molecule type" value="Genomic_DNA"/>
</dbReference>
<evidence type="ECO:0000256" key="3">
    <source>
        <dbReference type="ARBA" id="ARBA00022741"/>
    </source>
</evidence>
<dbReference type="InterPro" id="IPR018022">
    <property type="entry name" value="IPT"/>
</dbReference>
<dbReference type="SUPFAM" id="SSF57667">
    <property type="entry name" value="beta-beta-alpha zinc fingers"/>
    <property type="match status" value="1"/>
</dbReference>
<proteinExistence type="inferred from homology"/>
<dbReference type="GO" id="GO:0005524">
    <property type="term" value="F:ATP binding"/>
    <property type="evidence" value="ECO:0007669"/>
    <property type="project" value="UniProtKB-KW"/>
</dbReference>
<dbReference type="PANTHER" id="PTHR11088:SF89">
    <property type="entry name" value="TRNA DIMETHYLALLYLTRANSFERASE"/>
    <property type="match status" value="1"/>
</dbReference>
<keyword evidence="3 5" id="KW-0547">Nucleotide-binding</keyword>
<dbReference type="AlphaFoldDB" id="A0A151Z2Z9"/>
<dbReference type="InParanoid" id="A0A151Z2Z9"/>
<dbReference type="InterPro" id="IPR027417">
    <property type="entry name" value="P-loop_NTPase"/>
</dbReference>
<dbReference type="InterPro" id="IPR039657">
    <property type="entry name" value="Dimethylallyltransferase"/>
</dbReference>
<evidence type="ECO:0000256" key="4">
    <source>
        <dbReference type="ARBA" id="ARBA00022840"/>
    </source>
</evidence>
<evidence type="ECO:0000256" key="2">
    <source>
        <dbReference type="ARBA" id="ARBA00022679"/>
    </source>
</evidence>
<evidence type="ECO:0000313" key="6">
    <source>
        <dbReference type="EMBL" id="KYQ88332.1"/>
    </source>
</evidence>
<keyword evidence="2 5" id="KW-0808">Transferase</keyword>
<dbReference type="InterPro" id="IPR036236">
    <property type="entry name" value="Znf_C2H2_sf"/>
</dbReference>
<dbReference type="FunCoup" id="A0A151Z2Z9">
    <property type="interactions" value="503"/>
</dbReference>
<gene>
    <name evidence="6" type="ORF">DLAC_11030</name>
</gene>
<dbReference type="Proteomes" id="UP000076078">
    <property type="component" value="Unassembled WGS sequence"/>
</dbReference>
<evidence type="ECO:0000256" key="1">
    <source>
        <dbReference type="ARBA" id="ARBA00005842"/>
    </source>
</evidence>